<dbReference type="InterPro" id="IPR035943">
    <property type="entry name" value="XisI-like_sf"/>
</dbReference>
<dbReference type="SUPFAM" id="SSF143847">
    <property type="entry name" value="XisI-like"/>
    <property type="match status" value="1"/>
</dbReference>
<accession>A0AAU8JKB1</accession>
<reference evidence="1" key="1">
    <citation type="submission" date="2024-07" db="EMBL/GenBank/DDBJ databases">
        <authorList>
            <person name="Kim Y.J."/>
            <person name="Jeong J.Y."/>
        </authorList>
    </citation>
    <scope>NUCLEOTIDE SEQUENCE</scope>
    <source>
        <strain evidence="1">GIHE-MW2</strain>
    </source>
</reference>
<dbReference type="InterPro" id="IPR014968">
    <property type="entry name" value="XisI"/>
</dbReference>
<gene>
    <name evidence="1" type="ORF">ABWT76_001567</name>
</gene>
<protein>
    <submittedName>
        <fullName evidence="1">XisI protein</fullName>
    </submittedName>
</protein>
<proteinExistence type="predicted"/>
<sequence length="119" mass="14038">MDSHIIFYRECVKNFLGQYESLQDENSKIELIFDDERMRYMVLWVGWHKYKRIHQCAVHIDIVGDRILIQRNDTEDAIAEKLVEMGISQENILMSFIHPQHQDYEEKEVGVVAAIANAN</sequence>
<dbReference type="Gene3D" id="3.30.310.110">
    <property type="entry name" value="XisI-like"/>
    <property type="match status" value="1"/>
</dbReference>
<dbReference type="CDD" id="cd16382">
    <property type="entry name" value="XisI-like"/>
    <property type="match status" value="1"/>
</dbReference>
<organism evidence="1">
    <name type="scientific">Planktothricoides raciborskii GIHE-MW2</name>
    <dbReference type="NCBI Taxonomy" id="2792601"/>
    <lineage>
        <taxon>Bacteria</taxon>
        <taxon>Bacillati</taxon>
        <taxon>Cyanobacteriota</taxon>
        <taxon>Cyanophyceae</taxon>
        <taxon>Oscillatoriophycideae</taxon>
        <taxon>Oscillatoriales</taxon>
        <taxon>Oscillatoriaceae</taxon>
        <taxon>Planktothricoides</taxon>
    </lineage>
</organism>
<dbReference type="AlphaFoldDB" id="A0AAU8JKB1"/>
<dbReference type="RefSeq" id="WP_054465958.1">
    <property type="nucleotide sequence ID" value="NZ_CP159837.1"/>
</dbReference>
<dbReference type="EMBL" id="CP159837">
    <property type="protein sequence ID" value="XCM38705.1"/>
    <property type="molecule type" value="Genomic_DNA"/>
</dbReference>
<name>A0AAU8JKB1_9CYAN</name>
<dbReference type="Pfam" id="PF08869">
    <property type="entry name" value="XisI"/>
    <property type="match status" value="1"/>
</dbReference>
<evidence type="ECO:0000313" key="1">
    <source>
        <dbReference type="EMBL" id="XCM38705.1"/>
    </source>
</evidence>